<keyword evidence="5" id="KW-0378">Hydrolase</keyword>
<evidence type="ECO:0000256" key="2">
    <source>
        <dbReference type="ARBA" id="ARBA00022649"/>
    </source>
</evidence>
<keyword evidence="3" id="KW-0540">Nuclease</keyword>
<dbReference type="GO" id="GO:0004519">
    <property type="term" value="F:endonuclease activity"/>
    <property type="evidence" value="ECO:0007669"/>
    <property type="project" value="UniProtKB-KW"/>
</dbReference>
<dbReference type="InterPro" id="IPR035093">
    <property type="entry name" value="RelE/ParE_toxin_dom_sf"/>
</dbReference>
<evidence type="ECO:0000256" key="6">
    <source>
        <dbReference type="ARBA" id="ARBA00030388"/>
    </source>
</evidence>
<gene>
    <name evidence="7" type="ORF">VE25_15290</name>
</gene>
<reference evidence="7 8" key="1">
    <citation type="submission" date="2015-03" db="EMBL/GenBank/DDBJ databases">
        <authorList>
            <person name="Hassan Y.I."/>
            <person name="Lepp D."/>
            <person name="Li X.-Z."/>
            <person name="Zhou T."/>
        </authorList>
    </citation>
    <scope>NUCLEOTIDE SEQUENCE [LARGE SCALE GENOMIC DNA]</scope>
    <source>
        <strain evidence="7 8">BD-c194</strain>
    </source>
</reference>
<dbReference type="EMBL" id="JZEX01000126">
    <property type="protein sequence ID" value="KKB10948.1"/>
    <property type="molecule type" value="Genomic_DNA"/>
</dbReference>
<proteinExistence type="inferred from homology"/>
<dbReference type="OrthoDB" id="9801102at2"/>
<evidence type="ECO:0000313" key="7">
    <source>
        <dbReference type="EMBL" id="KKB10948.1"/>
    </source>
</evidence>
<dbReference type="GO" id="GO:0006401">
    <property type="term" value="P:RNA catabolic process"/>
    <property type="evidence" value="ECO:0007669"/>
    <property type="project" value="InterPro"/>
</dbReference>
<dbReference type="RefSeq" id="WP_046109516.1">
    <property type="nucleotide sequence ID" value="NZ_JZEX01000126.1"/>
</dbReference>
<accession>A0A0F5FQ47</accession>
<keyword evidence="8" id="KW-1185">Reference proteome</keyword>
<dbReference type="GO" id="GO:0098795">
    <property type="term" value="P:global gene silencing by mRNA cleavage"/>
    <property type="evidence" value="ECO:0007669"/>
    <property type="project" value="TreeGrafter"/>
</dbReference>
<dbReference type="PANTHER" id="PTHR38039">
    <property type="entry name" value="TOXIN YOEB"/>
    <property type="match status" value="1"/>
</dbReference>
<comment type="caution">
    <text evidence="7">The sequence shown here is derived from an EMBL/GenBank/DDBJ whole genome shotgun (WGS) entry which is preliminary data.</text>
</comment>
<dbReference type="Pfam" id="PF06769">
    <property type="entry name" value="YoeB_toxin"/>
    <property type="match status" value="1"/>
</dbReference>
<evidence type="ECO:0000256" key="5">
    <source>
        <dbReference type="ARBA" id="ARBA00022801"/>
    </source>
</evidence>
<evidence type="ECO:0000256" key="4">
    <source>
        <dbReference type="ARBA" id="ARBA00022759"/>
    </source>
</evidence>
<protein>
    <recommendedName>
        <fullName evidence="6">Putative mRNA interferase YoeB</fullName>
    </recommendedName>
</protein>
<organism evidence="7 8">
    <name type="scientific">Devosia geojensis</name>
    <dbReference type="NCBI Taxonomy" id="443610"/>
    <lineage>
        <taxon>Bacteria</taxon>
        <taxon>Pseudomonadati</taxon>
        <taxon>Pseudomonadota</taxon>
        <taxon>Alphaproteobacteria</taxon>
        <taxon>Hyphomicrobiales</taxon>
        <taxon>Devosiaceae</taxon>
        <taxon>Devosia</taxon>
    </lineage>
</organism>
<dbReference type="NCBIfam" id="TIGR02116">
    <property type="entry name" value="toxin_Txe_YoeB"/>
    <property type="match status" value="1"/>
</dbReference>
<dbReference type="Gene3D" id="3.30.2310.20">
    <property type="entry name" value="RelE-like"/>
    <property type="match status" value="1"/>
</dbReference>
<dbReference type="AlphaFoldDB" id="A0A0F5FQ47"/>
<keyword evidence="4" id="KW-0255">Endonuclease</keyword>
<keyword evidence="2" id="KW-1277">Toxin-antitoxin system</keyword>
<dbReference type="PATRIC" id="fig|443610.3.peg.1330"/>
<evidence type="ECO:0000256" key="3">
    <source>
        <dbReference type="ARBA" id="ARBA00022722"/>
    </source>
</evidence>
<dbReference type="GO" id="GO:0016787">
    <property type="term" value="F:hydrolase activity"/>
    <property type="evidence" value="ECO:0007669"/>
    <property type="project" value="UniProtKB-KW"/>
</dbReference>
<dbReference type="Proteomes" id="UP000033632">
    <property type="component" value="Unassembled WGS sequence"/>
</dbReference>
<dbReference type="STRING" id="443610.VE25_15290"/>
<evidence type="ECO:0000256" key="1">
    <source>
        <dbReference type="ARBA" id="ARBA00008172"/>
    </source>
</evidence>
<sequence length="91" mass="11035">MTSSNSLTFSSRAWEEYVYWQETDRKVVRKINALLKECLRTPYTGAGKPEPLRHHFTGWWSRRIDDEHRLVYRITERGLEVAQCRYHYKKT</sequence>
<dbReference type="InterPro" id="IPR009614">
    <property type="entry name" value="YoeB_toxin"/>
</dbReference>
<dbReference type="SUPFAM" id="SSF143011">
    <property type="entry name" value="RelE-like"/>
    <property type="match status" value="1"/>
</dbReference>
<name>A0A0F5FQ47_9HYPH</name>
<dbReference type="PANTHER" id="PTHR38039:SF1">
    <property type="entry name" value="TOXIN YOEB"/>
    <property type="match status" value="1"/>
</dbReference>
<evidence type="ECO:0000313" key="8">
    <source>
        <dbReference type="Proteomes" id="UP000033632"/>
    </source>
</evidence>
<comment type="similarity">
    <text evidence="1">Belongs to the YoeB family.</text>
</comment>